<keyword evidence="2" id="KW-1185">Reference proteome</keyword>
<evidence type="ECO:0000313" key="1">
    <source>
        <dbReference type="EMBL" id="KAE8694223.1"/>
    </source>
</evidence>
<sequence>MKTGKVPVWLSMKRYRTRKKYQRLKRTVLQNSTQEDEKMSMLEEFDPRGTTVMVASLRIEPLRRWR</sequence>
<evidence type="ECO:0000313" key="2">
    <source>
        <dbReference type="Proteomes" id="UP000436088"/>
    </source>
</evidence>
<reference evidence="1" key="1">
    <citation type="submission" date="2019-09" db="EMBL/GenBank/DDBJ databases">
        <title>Draft genome information of white flower Hibiscus syriacus.</title>
        <authorList>
            <person name="Kim Y.-M."/>
        </authorList>
    </citation>
    <scope>NUCLEOTIDE SEQUENCE [LARGE SCALE GENOMIC DNA]</scope>
    <source>
        <strain evidence="1">YM2019G1</strain>
    </source>
</reference>
<accession>A0A6A2ZQZ5</accession>
<dbReference type="Proteomes" id="UP000436088">
    <property type="component" value="Unassembled WGS sequence"/>
</dbReference>
<proteinExistence type="predicted"/>
<protein>
    <submittedName>
        <fullName evidence="1">Uncharacterized protein</fullName>
    </submittedName>
</protein>
<organism evidence="1 2">
    <name type="scientific">Hibiscus syriacus</name>
    <name type="common">Rose of Sharon</name>
    <dbReference type="NCBI Taxonomy" id="106335"/>
    <lineage>
        <taxon>Eukaryota</taxon>
        <taxon>Viridiplantae</taxon>
        <taxon>Streptophyta</taxon>
        <taxon>Embryophyta</taxon>
        <taxon>Tracheophyta</taxon>
        <taxon>Spermatophyta</taxon>
        <taxon>Magnoliopsida</taxon>
        <taxon>eudicotyledons</taxon>
        <taxon>Gunneridae</taxon>
        <taxon>Pentapetalae</taxon>
        <taxon>rosids</taxon>
        <taxon>malvids</taxon>
        <taxon>Malvales</taxon>
        <taxon>Malvaceae</taxon>
        <taxon>Malvoideae</taxon>
        <taxon>Hibiscus</taxon>
    </lineage>
</organism>
<name>A0A6A2ZQZ5_HIBSY</name>
<dbReference type="EMBL" id="VEPZ02001111">
    <property type="protein sequence ID" value="KAE8694223.1"/>
    <property type="molecule type" value="Genomic_DNA"/>
</dbReference>
<gene>
    <name evidence="1" type="ORF">F3Y22_tig00110785pilonHSYRG00052</name>
</gene>
<dbReference type="AlphaFoldDB" id="A0A6A2ZQZ5"/>
<comment type="caution">
    <text evidence="1">The sequence shown here is derived from an EMBL/GenBank/DDBJ whole genome shotgun (WGS) entry which is preliminary data.</text>
</comment>